<feature type="compositionally biased region" description="Basic and acidic residues" evidence="1">
    <location>
        <begin position="109"/>
        <end position="126"/>
    </location>
</feature>
<dbReference type="EMBL" id="MN740445">
    <property type="protein sequence ID" value="QHU26862.1"/>
    <property type="molecule type" value="Genomic_DNA"/>
</dbReference>
<proteinExistence type="predicted"/>
<feature type="compositionally biased region" description="Basic residues" evidence="1">
    <location>
        <begin position="51"/>
        <end position="62"/>
    </location>
</feature>
<dbReference type="AlphaFoldDB" id="A0A6C0LC82"/>
<sequence>MTTAPAPVTATSNVAPAPPVMGVAGTAAPIKGGKAKCGGSKKLGGKGCRGGSKKVGGKKSRKMPSAAKSWIKLVMEVFNKNRAKNPKYKYGQAMKDAAKLKKNNKSMKKGGEGDEMETPKPEEETM</sequence>
<feature type="compositionally biased region" description="Polar residues" evidence="1">
    <location>
        <begin position="1"/>
        <end position="14"/>
    </location>
</feature>
<protein>
    <submittedName>
        <fullName evidence="2">Uncharacterized protein</fullName>
    </submittedName>
</protein>
<accession>A0A6C0LC82</accession>
<name>A0A6C0LC82_9ZZZZ</name>
<reference evidence="2" key="1">
    <citation type="journal article" date="2020" name="Nature">
        <title>Giant virus diversity and host interactions through global metagenomics.</title>
        <authorList>
            <person name="Schulz F."/>
            <person name="Roux S."/>
            <person name="Paez-Espino D."/>
            <person name="Jungbluth S."/>
            <person name="Walsh D.A."/>
            <person name="Denef V.J."/>
            <person name="McMahon K.D."/>
            <person name="Konstantinidis K.T."/>
            <person name="Eloe-Fadrosh E.A."/>
            <person name="Kyrpides N.C."/>
            <person name="Woyke T."/>
        </authorList>
    </citation>
    <scope>NUCLEOTIDE SEQUENCE</scope>
    <source>
        <strain evidence="2">GVMAG-M-3300027759-42</strain>
    </source>
</reference>
<organism evidence="2">
    <name type="scientific">viral metagenome</name>
    <dbReference type="NCBI Taxonomy" id="1070528"/>
    <lineage>
        <taxon>unclassified sequences</taxon>
        <taxon>metagenomes</taxon>
        <taxon>organismal metagenomes</taxon>
    </lineage>
</organism>
<feature type="region of interest" description="Disordered" evidence="1">
    <location>
        <begin position="1"/>
        <end position="65"/>
    </location>
</feature>
<feature type="compositionally biased region" description="Gly residues" evidence="1">
    <location>
        <begin position="41"/>
        <end position="50"/>
    </location>
</feature>
<feature type="region of interest" description="Disordered" evidence="1">
    <location>
        <begin position="97"/>
        <end position="126"/>
    </location>
</feature>
<evidence type="ECO:0000256" key="1">
    <source>
        <dbReference type="SAM" id="MobiDB-lite"/>
    </source>
</evidence>
<evidence type="ECO:0000313" key="2">
    <source>
        <dbReference type="EMBL" id="QHU26862.1"/>
    </source>
</evidence>